<proteinExistence type="predicted"/>
<dbReference type="Proteomes" id="UP000799424">
    <property type="component" value="Unassembled WGS sequence"/>
</dbReference>
<accession>A0A6A6ZF03</accession>
<sequence length="58" mass="6337">MCQPDDSFTTDPWTFNHWASSGVFQITMGYGKLKFSQAKAVDVVWDAVVGRGGQALLA</sequence>
<evidence type="ECO:0000313" key="2">
    <source>
        <dbReference type="Proteomes" id="UP000799424"/>
    </source>
</evidence>
<evidence type="ECO:0000313" key="1">
    <source>
        <dbReference type="EMBL" id="KAF2819702.1"/>
    </source>
</evidence>
<gene>
    <name evidence="1" type="ORF">CC86DRAFT_412631</name>
</gene>
<keyword evidence="2" id="KW-1185">Reference proteome</keyword>
<organism evidence="1 2">
    <name type="scientific">Ophiobolus disseminans</name>
    <dbReference type="NCBI Taxonomy" id="1469910"/>
    <lineage>
        <taxon>Eukaryota</taxon>
        <taxon>Fungi</taxon>
        <taxon>Dikarya</taxon>
        <taxon>Ascomycota</taxon>
        <taxon>Pezizomycotina</taxon>
        <taxon>Dothideomycetes</taxon>
        <taxon>Pleosporomycetidae</taxon>
        <taxon>Pleosporales</taxon>
        <taxon>Pleosporineae</taxon>
        <taxon>Phaeosphaeriaceae</taxon>
        <taxon>Ophiobolus</taxon>
    </lineage>
</organism>
<dbReference type="OrthoDB" id="3903561at2759"/>
<reference evidence="1" key="1">
    <citation type="journal article" date="2020" name="Stud. Mycol.">
        <title>101 Dothideomycetes genomes: a test case for predicting lifestyles and emergence of pathogens.</title>
        <authorList>
            <person name="Haridas S."/>
            <person name="Albert R."/>
            <person name="Binder M."/>
            <person name="Bloem J."/>
            <person name="Labutti K."/>
            <person name="Salamov A."/>
            <person name="Andreopoulos B."/>
            <person name="Baker S."/>
            <person name="Barry K."/>
            <person name="Bills G."/>
            <person name="Bluhm B."/>
            <person name="Cannon C."/>
            <person name="Castanera R."/>
            <person name="Culley D."/>
            <person name="Daum C."/>
            <person name="Ezra D."/>
            <person name="Gonzalez J."/>
            <person name="Henrissat B."/>
            <person name="Kuo A."/>
            <person name="Liang C."/>
            <person name="Lipzen A."/>
            <person name="Lutzoni F."/>
            <person name="Magnuson J."/>
            <person name="Mondo S."/>
            <person name="Nolan M."/>
            <person name="Ohm R."/>
            <person name="Pangilinan J."/>
            <person name="Park H.-J."/>
            <person name="Ramirez L."/>
            <person name="Alfaro M."/>
            <person name="Sun H."/>
            <person name="Tritt A."/>
            <person name="Yoshinaga Y."/>
            <person name="Zwiers L.-H."/>
            <person name="Turgeon B."/>
            <person name="Goodwin S."/>
            <person name="Spatafora J."/>
            <person name="Crous P."/>
            <person name="Grigoriev I."/>
        </authorList>
    </citation>
    <scope>NUCLEOTIDE SEQUENCE</scope>
    <source>
        <strain evidence="1">CBS 113818</strain>
    </source>
</reference>
<dbReference type="EMBL" id="MU006243">
    <property type="protein sequence ID" value="KAF2819702.1"/>
    <property type="molecule type" value="Genomic_DNA"/>
</dbReference>
<dbReference type="AlphaFoldDB" id="A0A6A6ZF03"/>
<name>A0A6A6ZF03_9PLEO</name>
<protein>
    <submittedName>
        <fullName evidence="1">Uncharacterized protein</fullName>
    </submittedName>
</protein>